<dbReference type="RefSeq" id="WP_150470960.1">
    <property type="nucleotide sequence ID" value="NZ_CP108038.1"/>
</dbReference>
<organism evidence="1 2">
    <name type="scientific">Streptomyces bobili</name>
    <dbReference type="NCBI Taxonomy" id="67280"/>
    <lineage>
        <taxon>Bacteria</taxon>
        <taxon>Bacillati</taxon>
        <taxon>Actinomycetota</taxon>
        <taxon>Actinomycetes</taxon>
        <taxon>Kitasatosporales</taxon>
        <taxon>Streptomycetaceae</taxon>
        <taxon>Streptomyces</taxon>
    </lineage>
</organism>
<evidence type="ECO:0000313" key="1">
    <source>
        <dbReference type="EMBL" id="WUN89463.1"/>
    </source>
</evidence>
<dbReference type="GeneID" id="93764711"/>
<accession>A0ABZ1R569</accession>
<keyword evidence="2" id="KW-1185">Reference proteome</keyword>
<name>A0ABZ1R569_9ACTN</name>
<protein>
    <submittedName>
        <fullName evidence="1">Uncharacterized protein</fullName>
    </submittedName>
</protein>
<evidence type="ECO:0000313" key="2">
    <source>
        <dbReference type="Proteomes" id="UP001432071"/>
    </source>
</evidence>
<dbReference type="EMBL" id="CP108038">
    <property type="protein sequence ID" value="WUN89463.1"/>
    <property type="molecule type" value="Genomic_DNA"/>
</dbReference>
<sequence>MTHIELELERYGRILSGFYEGYFVKLHDDSDVTGGFYIYLVNDLSAPTDGGDYWVEDRAALEEFAESSQWRIEWLD</sequence>
<gene>
    <name evidence="1" type="ORF">OHT53_27035</name>
</gene>
<reference evidence="1" key="1">
    <citation type="submission" date="2022-10" db="EMBL/GenBank/DDBJ databases">
        <title>The complete genomes of actinobacterial strains from the NBC collection.</title>
        <authorList>
            <person name="Joergensen T.S."/>
            <person name="Alvarez Arevalo M."/>
            <person name="Sterndorff E.B."/>
            <person name="Faurdal D."/>
            <person name="Vuksanovic O."/>
            <person name="Mourched A.-S."/>
            <person name="Charusanti P."/>
            <person name="Shaw S."/>
            <person name="Blin K."/>
            <person name="Weber T."/>
        </authorList>
    </citation>
    <scope>NUCLEOTIDE SEQUENCE</scope>
    <source>
        <strain evidence="1">NBC_00302</strain>
    </source>
</reference>
<proteinExistence type="predicted"/>
<dbReference type="Proteomes" id="UP001432071">
    <property type="component" value="Chromosome"/>
</dbReference>